<evidence type="ECO:0000259" key="1">
    <source>
        <dbReference type="SMART" id="SM00470"/>
    </source>
</evidence>
<dbReference type="PANTHER" id="PTHR33375">
    <property type="entry name" value="CHROMOSOME-PARTITIONING PROTEIN PARB-RELATED"/>
    <property type="match status" value="1"/>
</dbReference>
<dbReference type="SUPFAM" id="SSF110849">
    <property type="entry name" value="ParB/Sulfiredoxin"/>
    <property type="match status" value="1"/>
</dbReference>
<dbReference type="EMBL" id="CP003223">
    <property type="protein sequence ID" value="AEW91997.1"/>
    <property type="molecule type" value="Genomic_DNA"/>
</dbReference>
<evidence type="ECO:0000313" key="3">
    <source>
        <dbReference type="Proteomes" id="UP000007841"/>
    </source>
</evidence>
<dbReference type="InterPro" id="IPR050336">
    <property type="entry name" value="Chromosome_partition/occlusion"/>
</dbReference>
<dbReference type="Proteomes" id="UP000007841">
    <property type="component" value="Plasmid pKPHS1"/>
</dbReference>
<feature type="domain" description="ParB-like N-terminal" evidence="1">
    <location>
        <begin position="8"/>
        <end position="93"/>
    </location>
</feature>
<proteinExistence type="predicted"/>
<gene>
    <name evidence="2" type="ordered locus">KPHS_p100890</name>
</gene>
<dbReference type="Gene3D" id="3.90.1530.10">
    <property type="entry name" value="Conserved hypothetical protein from pyrococcus furiosus pfu- 392566-001, ParB domain"/>
    <property type="match status" value="1"/>
</dbReference>
<dbReference type="GO" id="GO:0007059">
    <property type="term" value="P:chromosome segregation"/>
    <property type="evidence" value="ECO:0007669"/>
    <property type="project" value="TreeGrafter"/>
</dbReference>
<keyword evidence="2" id="KW-0614">Plasmid</keyword>
<dbReference type="Pfam" id="PF02195">
    <property type="entry name" value="ParB_N"/>
    <property type="match status" value="1"/>
</dbReference>
<dbReference type="RefSeq" id="WP_014342142.1">
    <property type="nucleotide sequence ID" value="NC_016838.1"/>
</dbReference>
<dbReference type="InterPro" id="IPR036086">
    <property type="entry name" value="ParB/Sulfiredoxin_sf"/>
</dbReference>
<dbReference type="RefSeq" id="YP_005220896.1">
    <property type="nucleotide sequence ID" value="NC_016838.1"/>
</dbReference>
<dbReference type="CDD" id="cd16403">
    <property type="entry name" value="ParB_N_like_MT"/>
    <property type="match status" value="1"/>
</dbReference>
<organism evidence="2 3">
    <name type="scientific">Klebsiella pneumoniae subsp. pneumoniae (strain HS11286)</name>
    <dbReference type="NCBI Taxonomy" id="1125630"/>
    <lineage>
        <taxon>Bacteria</taxon>
        <taxon>Pseudomonadati</taxon>
        <taxon>Pseudomonadota</taxon>
        <taxon>Gammaproteobacteria</taxon>
        <taxon>Enterobacterales</taxon>
        <taxon>Enterobacteriaceae</taxon>
        <taxon>Klebsiella/Raoultella group</taxon>
        <taxon>Klebsiella</taxon>
        <taxon>Klebsiella pneumoniae complex</taxon>
    </lineage>
</organism>
<sequence>MTKTFEIVYRDPAELIPYEMNAKKHDEQQIRDLAAAIKKRGFDQPITVDKDDVIITGHGRREAALLAGLKSVPVIVRDDLSDEEVKAKRLEDNRLASIDYDAIKLQKELESLVFGDVEVFGFDERELNVLVGSMTEEMDTGALVMDLGEETERQKEEHTEISREVAAEEVRVVDVLGFKTLPAGSAIVVGDLLAHMEEITGESGVDAFVAYAQKVSSGGVEA</sequence>
<dbReference type="AlphaFoldDB" id="A0A0H3GY80"/>
<reference evidence="3" key="1">
    <citation type="journal article" date="2012" name="J. Bacteriol.">
        <title>Complete genome sequence of Klebsiella pneumoniae subsp. pneumoniae HS11286, a multidrug-resistant strain isolated from human sputum.</title>
        <authorList>
            <person name="Liu P."/>
            <person name="Li P."/>
            <person name="Jiang X."/>
            <person name="Bi D."/>
            <person name="Xie Y."/>
            <person name="Tai C."/>
            <person name="Deng Z."/>
            <person name="Rajakumar K."/>
            <person name="Ou H.Y."/>
        </authorList>
    </citation>
    <scope>NUCLEOTIDE SEQUENCE [LARGE SCALE GENOMIC DNA]</scope>
    <source>
        <strain evidence="3">HS11286</strain>
        <plasmid evidence="3">pKPHS1</plasmid>
    </source>
</reference>
<accession>A0A0H3GY80</accession>
<evidence type="ECO:0000313" key="2">
    <source>
        <dbReference type="EMBL" id="AEW91997.1"/>
    </source>
</evidence>
<dbReference type="PANTHER" id="PTHR33375:SF1">
    <property type="entry name" value="CHROMOSOME-PARTITIONING PROTEIN PARB-RELATED"/>
    <property type="match status" value="1"/>
</dbReference>
<protein>
    <recommendedName>
        <fullName evidence="1">ParB-like N-terminal domain-containing protein</fullName>
    </recommendedName>
</protein>
<dbReference type="GO" id="GO:0045881">
    <property type="term" value="P:positive regulation of sporulation resulting in formation of a cellular spore"/>
    <property type="evidence" value="ECO:0007669"/>
    <property type="project" value="TreeGrafter"/>
</dbReference>
<dbReference type="KEGG" id="kpm:KPHS_p100890"/>
<dbReference type="GO" id="GO:0005694">
    <property type="term" value="C:chromosome"/>
    <property type="evidence" value="ECO:0007669"/>
    <property type="project" value="TreeGrafter"/>
</dbReference>
<dbReference type="InterPro" id="IPR003115">
    <property type="entry name" value="ParB_N"/>
</dbReference>
<dbReference type="SMART" id="SM00470">
    <property type="entry name" value="ParB"/>
    <property type="match status" value="1"/>
</dbReference>
<name>A0A0H3GY80_KLEPH</name>
<dbReference type="PATRIC" id="fig|1125630.4.peg.5272"/>
<dbReference type="GeneID" id="11817985"/>
<keyword evidence="3" id="KW-1185">Reference proteome</keyword>
<dbReference type="HOGENOM" id="CLU_099062_1_0_6"/>
<geneLocation type="plasmid" evidence="2 3">
    <name>pKPHS1</name>
</geneLocation>